<dbReference type="OrthoDB" id="6372431at2759"/>
<reference evidence="11 12" key="1">
    <citation type="submission" date="2020-02" db="EMBL/GenBank/DDBJ databases">
        <authorList>
            <person name="Ma Q."/>
            <person name="Huang Y."/>
            <person name="Song X."/>
            <person name="Pei D."/>
        </authorList>
    </citation>
    <scope>NUCLEOTIDE SEQUENCE [LARGE SCALE GENOMIC DNA]</scope>
    <source>
        <strain evidence="11">Sxm20200214</strain>
        <tissue evidence="11">Leaf</tissue>
    </source>
</reference>
<comment type="similarity">
    <text evidence="1">Belongs to the GDA1/CD39 NTPase family.</text>
</comment>
<evidence type="ECO:0000313" key="11">
    <source>
        <dbReference type="EMBL" id="KAG2306821.1"/>
    </source>
</evidence>
<dbReference type="GO" id="GO:0009134">
    <property type="term" value="P:nucleoside diphosphate catabolic process"/>
    <property type="evidence" value="ECO:0007669"/>
    <property type="project" value="TreeGrafter"/>
</dbReference>
<feature type="binding site" evidence="9">
    <location>
        <begin position="204"/>
        <end position="208"/>
    </location>
    <ligand>
        <name>ATP</name>
        <dbReference type="ChEBI" id="CHEBI:30616"/>
    </ligand>
</feature>
<keyword evidence="10" id="KW-1133">Transmembrane helix</keyword>
<dbReference type="GO" id="GO:0005524">
    <property type="term" value="F:ATP binding"/>
    <property type="evidence" value="ECO:0007669"/>
    <property type="project" value="UniProtKB-KW"/>
</dbReference>
<dbReference type="Pfam" id="PF01150">
    <property type="entry name" value="GDA1_CD39"/>
    <property type="match status" value="1"/>
</dbReference>
<evidence type="ECO:0000313" key="12">
    <source>
        <dbReference type="Proteomes" id="UP000886595"/>
    </source>
</evidence>
<sequence length="435" mass="48349">MVEDPLMVQILPDHHLASPLPCTFTKPKSKPILLLIITITFGLLLFVVCYSKIEFSSSRWDVTSLFSVIIDAGSSGTRVHLFRYWIESGKPVFDFADNPAEANRTVADLVEFTKIFIPVGMVKVTDIRLMATAGMRLLNETVQEQILEVSRKVLKSSGFMFIDEWASVISGSDVGIYAWATANYALGSLGGNPLQTTGIVELGGASAQVTFLSSEVVPPEFSRTISYGNVAYKIYSHSCLSVNWFKNNIKREAGRTKTFYRSEVRKGIVIDPCTPKGYMAGKKSLNDSFGILAEESRLTATVQAAGNFSQCRSNCPYKHCSIGSTFTPNLQGNFLATEQFYHTSKFFELEEKAWLSKMIPAAKSFCGEEWSKLKEKYPTTKDKYLHGYCFSSAYIVSMLHDSLGFSLDDGRIRFAEKAGAKNTPLDWALGAFYTK</sequence>
<comment type="caution">
    <text evidence="11">The sequence shown here is derived from an EMBL/GenBank/DDBJ whole genome shotgun (WGS) entry which is preliminary data.</text>
</comment>
<dbReference type="GO" id="GO:0017110">
    <property type="term" value="F:nucleoside diphosphate phosphatase activity"/>
    <property type="evidence" value="ECO:0007669"/>
    <property type="project" value="TreeGrafter"/>
</dbReference>
<evidence type="ECO:0000256" key="5">
    <source>
        <dbReference type="ARBA" id="ARBA00031370"/>
    </source>
</evidence>
<dbReference type="InterPro" id="IPR000407">
    <property type="entry name" value="GDA1_CD39_NTPase"/>
</dbReference>
<feature type="transmembrane region" description="Helical" evidence="10">
    <location>
        <begin position="32"/>
        <end position="50"/>
    </location>
</feature>
<gene>
    <name evidence="11" type="ORF">Bca52824_026569</name>
</gene>
<evidence type="ECO:0000256" key="6">
    <source>
        <dbReference type="ARBA" id="ARBA00031428"/>
    </source>
</evidence>
<evidence type="ECO:0000256" key="2">
    <source>
        <dbReference type="ARBA" id="ARBA00012148"/>
    </source>
</evidence>
<dbReference type="Gene3D" id="3.30.420.150">
    <property type="entry name" value="Exopolyphosphatase. Domain 2"/>
    <property type="match status" value="1"/>
</dbReference>
<evidence type="ECO:0000256" key="1">
    <source>
        <dbReference type="ARBA" id="ARBA00009283"/>
    </source>
</evidence>
<dbReference type="EC" id="3.6.1.5" evidence="2"/>
<organism evidence="11 12">
    <name type="scientific">Brassica carinata</name>
    <name type="common">Ethiopian mustard</name>
    <name type="synonym">Abyssinian cabbage</name>
    <dbReference type="NCBI Taxonomy" id="52824"/>
    <lineage>
        <taxon>Eukaryota</taxon>
        <taxon>Viridiplantae</taxon>
        <taxon>Streptophyta</taxon>
        <taxon>Embryophyta</taxon>
        <taxon>Tracheophyta</taxon>
        <taxon>Spermatophyta</taxon>
        <taxon>Magnoliopsida</taxon>
        <taxon>eudicotyledons</taxon>
        <taxon>Gunneridae</taxon>
        <taxon>Pentapetalae</taxon>
        <taxon>rosids</taxon>
        <taxon>malvids</taxon>
        <taxon>Brassicales</taxon>
        <taxon>Brassicaceae</taxon>
        <taxon>Brassiceae</taxon>
        <taxon>Brassica</taxon>
    </lineage>
</organism>
<dbReference type="EMBL" id="JAAMPC010000006">
    <property type="protein sequence ID" value="KAG2306821.1"/>
    <property type="molecule type" value="Genomic_DNA"/>
</dbReference>
<keyword evidence="12" id="KW-1185">Reference proteome</keyword>
<comment type="catalytic activity">
    <reaction evidence="8">
        <text>a ribonucleoside 5'-triphosphate + 2 H2O = a ribonucleoside 5'-phosphate + 2 phosphate + 2 H(+)</text>
        <dbReference type="Rhea" id="RHEA:36795"/>
        <dbReference type="ChEBI" id="CHEBI:15377"/>
        <dbReference type="ChEBI" id="CHEBI:15378"/>
        <dbReference type="ChEBI" id="CHEBI:43474"/>
        <dbReference type="ChEBI" id="CHEBI:58043"/>
        <dbReference type="ChEBI" id="CHEBI:61557"/>
        <dbReference type="EC" id="3.6.1.5"/>
    </reaction>
</comment>
<name>A0A8X7SHZ0_BRACI</name>
<evidence type="ECO:0000256" key="4">
    <source>
        <dbReference type="ARBA" id="ARBA00030084"/>
    </source>
</evidence>
<protein>
    <recommendedName>
        <fullName evidence="2">apyrase</fullName>
        <ecNumber evidence="2">3.6.1.5</ecNumber>
    </recommendedName>
    <alternativeName>
        <fullName evidence="6">ATP-diphosphatase</fullName>
    </alternativeName>
    <alternativeName>
        <fullName evidence="7">ATP-diphosphohydrolase</fullName>
    </alternativeName>
    <alternativeName>
        <fullName evidence="4">Adenosine diphosphatase</fullName>
    </alternativeName>
    <alternativeName>
        <fullName evidence="5">NTPDase</fullName>
    </alternativeName>
</protein>
<proteinExistence type="inferred from homology"/>
<keyword evidence="9" id="KW-0547">Nucleotide-binding</keyword>
<dbReference type="AlphaFoldDB" id="A0A8X7SHZ0"/>
<dbReference type="Gene3D" id="3.30.420.40">
    <property type="match status" value="1"/>
</dbReference>
<evidence type="ECO:0000256" key="3">
    <source>
        <dbReference type="ARBA" id="ARBA00022801"/>
    </source>
</evidence>
<dbReference type="GO" id="GO:0016020">
    <property type="term" value="C:membrane"/>
    <property type="evidence" value="ECO:0007669"/>
    <property type="project" value="TreeGrafter"/>
</dbReference>
<evidence type="ECO:0000256" key="8">
    <source>
        <dbReference type="ARBA" id="ARBA00049175"/>
    </source>
</evidence>
<dbReference type="GO" id="GO:0004050">
    <property type="term" value="F:apyrase activity"/>
    <property type="evidence" value="ECO:0007669"/>
    <property type="project" value="UniProtKB-EC"/>
</dbReference>
<dbReference type="PANTHER" id="PTHR11782:SF100">
    <property type="entry name" value="APYRASE 3-RELATED"/>
    <property type="match status" value="1"/>
</dbReference>
<evidence type="ECO:0000256" key="7">
    <source>
        <dbReference type="ARBA" id="ARBA00032306"/>
    </source>
</evidence>
<evidence type="ECO:0000256" key="10">
    <source>
        <dbReference type="SAM" id="Phobius"/>
    </source>
</evidence>
<dbReference type="PANTHER" id="PTHR11782">
    <property type="entry name" value="ADENOSINE/GUANOSINE DIPHOSPHATASE"/>
    <property type="match status" value="1"/>
</dbReference>
<evidence type="ECO:0000256" key="9">
    <source>
        <dbReference type="PIRSR" id="PIRSR600407-2"/>
    </source>
</evidence>
<keyword evidence="9" id="KW-0067">ATP-binding</keyword>
<keyword evidence="3" id="KW-0378">Hydrolase</keyword>
<accession>A0A8X7SHZ0</accession>
<dbReference type="Proteomes" id="UP000886595">
    <property type="component" value="Unassembled WGS sequence"/>
</dbReference>
<keyword evidence="10" id="KW-0812">Transmembrane</keyword>
<keyword evidence="10" id="KW-0472">Membrane</keyword>